<accession>A0A1B6G6N9</accession>
<evidence type="ECO:0000256" key="1">
    <source>
        <dbReference type="SAM" id="MobiDB-lite"/>
    </source>
</evidence>
<feature type="compositionally biased region" description="Acidic residues" evidence="1">
    <location>
        <begin position="372"/>
        <end position="384"/>
    </location>
</feature>
<feature type="compositionally biased region" description="Basic and acidic residues" evidence="1">
    <location>
        <begin position="10"/>
        <end position="25"/>
    </location>
</feature>
<reference evidence="2" key="1">
    <citation type="submission" date="2015-11" db="EMBL/GenBank/DDBJ databases">
        <title>De novo transcriptome assembly of four potential Pierce s Disease insect vectors from Arizona vineyards.</title>
        <authorList>
            <person name="Tassone E.E."/>
        </authorList>
    </citation>
    <scope>NUCLEOTIDE SEQUENCE</scope>
</reference>
<dbReference type="SUPFAM" id="SSF117281">
    <property type="entry name" value="Kelch motif"/>
    <property type="match status" value="2"/>
</dbReference>
<organism evidence="2">
    <name type="scientific">Cuerna arida</name>
    <dbReference type="NCBI Taxonomy" id="1464854"/>
    <lineage>
        <taxon>Eukaryota</taxon>
        <taxon>Metazoa</taxon>
        <taxon>Ecdysozoa</taxon>
        <taxon>Arthropoda</taxon>
        <taxon>Hexapoda</taxon>
        <taxon>Insecta</taxon>
        <taxon>Pterygota</taxon>
        <taxon>Neoptera</taxon>
        <taxon>Paraneoptera</taxon>
        <taxon>Hemiptera</taxon>
        <taxon>Auchenorrhyncha</taxon>
        <taxon>Membracoidea</taxon>
        <taxon>Cicadellidae</taxon>
        <taxon>Cicadellinae</taxon>
        <taxon>Proconiini</taxon>
        <taxon>Cuerna</taxon>
    </lineage>
</organism>
<dbReference type="InterPro" id="IPR015915">
    <property type="entry name" value="Kelch-typ_b-propeller"/>
</dbReference>
<feature type="compositionally biased region" description="Acidic residues" evidence="1">
    <location>
        <begin position="502"/>
        <end position="520"/>
    </location>
</feature>
<dbReference type="AlphaFoldDB" id="A0A1B6G6N9"/>
<dbReference type="EMBL" id="GECZ01011776">
    <property type="protein sequence ID" value="JAS57993.1"/>
    <property type="molecule type" value="Transcribed_RNA"/>
</dbReference>
<dbReference type="PANTHER" id="PTHR46063">
    <property type="entry name" value="KELCH DOMAIN-CONTAINING PROTEIN"/>
    <property type="match status" value="1"/>
</dbReference>
<evidence type="ECO:0008006" key="3">
    <source>
        <dbReference type="Google" id="ProtNLM"/>
    </source>
</evidence>
<dbReference type="Pfam" id="PF13415">
    <property type="entry name" value="Beta-prop_FBX42"/>
    <property type="match status" value="1"/>
</dbReference>
<sequence>MGKKDKKKGKGAEKTAAKTDKKLSQKMKKELAVKGEDEIEKIVAQIEEEERKQKEVIVKIVPPPSCRSNFSFSAHPEKDELILFGGEYFNGQKTFLYNELFLYNVGRGEWTLVKAPGGPPPRCSHQAVTLAANKGQLWVFGGEYASPTQSQFYHYRDLWVFHFSTNLWEKVNAAGAPSSRSGHRMVCVKKQLIVFGGFHDNLREYKYFNDVHCFNLETRTWTKIEPSGTPPAPRSACQMVATPDGKVLIFGGYSKVKLKKDEDKGTIHTDAFLLSPDKNDTSGLKWKWSVVKPGGAKYSPRCGVALTSAPGGKAYTFGGVFDVDNEDNDDIDGVFYNDLHCLDMDKFVFRTVTLSGKKEGSKPKRRRRNKEDDEDVSDDEMEEEKEVKPLPEMAEVQKVSDDGVFTVTVGPSLVTSSDTAAAAADNSTDPTTCHPHPRMNCGLAVKHGSLYLYGGLYEKGDRTITFNDLHVLDLHKLEDWRTLVSCDIDSQEWFKSSSESESSSEEDEEEEEDEEPMDTD</sequence>
<name>A0A1B6G6N9_9HEMI</name>
<proteinExistence type="predicted"/>
<feature type="region of interest" description="Disordered" evidence="1">
    <location>
        <begin position="492"/>
        <end position="520"/>
    </location>
</feature>
<feature type="region of interest" description="Disordered" evidence="1">
    <location>
        <begin position="358"/>
        <end position="395"/>
    </location>
</feature>
<evidence type="ECO:0000313" key="2">
    <source>
        <dbReference type="EMBL" id="JAS57993.1"/>
    </source>
</evidence>
<feature type="region of interest" description="Disordered" evidence="1">
    <location>
        <begin position="1"/>
        <end position="25"/>
    </location>
</feature>
<dbReference type="PANTHER" id="PTHR46063:SF1">
    <property type="entry name" value="KELCH DOMAIN-CONTAINING PROTEIN 4"/>
    <property type="match status" value="1"/>
</dbReference>
<gene>
    <name evidence="2" type="ORF">g.9880</name>
</gene>
<dbReference type="InterPro" id="IPR052588">
    <property type="entry name" value="Kelch_domain_protein"/>
</dbReference>
<dbReference type="Gene3D" id="2.120.10.80">
    <property type="entry name" value="Kelch-type beta propeller"/>
    <property type="match status" value="1"/>
</dbReference>
<protein>
    <recommendedName>
        <fullName evidence="3">DUF4110 domain-containing protein</fullName>
    </recommendedName>
</protein>